<evidence type="ECO:0000259" key="15">
    <source>
        <dbReference type="Pfam" id="PF02910"/>
    </source>
</evidence>
<dbReference type="SUPFAM" id="SSF51905">
    <property type="entry name" value="FAD/NAD(P)-binding domain"/>
    <property type="match status" value="1"/>
</dbReference>
<evidence type="ECO:0000256" key="12">
    <source>
        <dbReference type="PIRSR" id="PIRSR000171-1"/>
    </source>
</evidence>
<comment type="subcellular location">
    <subcellularLocation>
        <location evidence="13">Cytoplasm</location>
    </subcellularLocation>
</comment>
<evidence type="ECO:0000256" key="1">
    <source>
        <dbReference type="ARBA" id="ARBA00001974"/>
    </source>
</evidence>
<evidence type="ECO:0000256" key="3">
    <source>
        <dbReference type="ARBA" id="ARBA00008562"/>
    </source>
</evidence>
<keyword evidence="7 13" id="KW-0662">Pyridine nucleotide biosynthesis</keyword>
<feature type="domain" description="Fumarate reductase/succinate dehydrogenase flavoprotein-like C-terminal" evidence="15">
    <location>
        <begin position="452"/>
        <end position="502"/>
    </location>
</feature>
<evidence type="ECO:0000256" key="8">
    <source>
        <dbReference type="ARBA" id="ARBA00022827"/>
    </source>
</evidence>
<evidence type="ECO:0000256" key="13">
    <source>
        <dbReference type="RuleBase" id="RU362049"/>
    </source>
</evidence>
<gene>
    <name evidence="16" type="primary">nadB</name>
    <name evidence="16" type="ORF">M3202_01105</name>
</gene>
<feature type="domain" description="FAD-dependent oxidoreductase 2 FAD-binding" evidence="14">
    <location>
        <begin position="7"/>
        <end position="366"/>
    </location>
</feature>
<evidence type="ECO:0000256" key="5">
    <source>
        <dbReference type="ARBA" id="ARBA00021901"/>
    </source>
</evidence>
<keyword evidence="17" id="KW-1185">Reference proteome</keyword>
<evidence type="ECO:0000313" key="16">
    <source>
        <dbReference type="EMBL" id="MCM3712668.1"/>
    </source>
</evidence>
<proteinExistence type="inferred from homology"/>
<dbReference type="PANTHER" id="PTHR42716:SF2">
    <property type="entry name" value="L-ASPARTATE OXIDASE, CHLOROPLASTIC"/>
    <property type="match status" value="1"/>
</dbReference>
<evidence type="ECO:0000256" key="10">
    <source>
        <dbReference type="ARBA" id="ARBA00048305"/>
    </source>
</evidence>
<dbReference type="SUPFAM" id="SSF56425">
    <property type="entry name" value="Succinate dehydrogenase/fumarate reductase flavoprotein, catalytic domain"/>
    <property type="match status" value="1"/>
</dbReference>
<dbReference type="InterPro" id="IPR027477">
    <property type="entry name" value="Succ_DH/fumarate_Rdtase_cat_sf"/>
</dbReference>
<evidence type="ECO:0000259" key="14">
    <source>
        <dbReference type="Pfam" id="PF00890"/>
    </source>
</evidence>
<dbReference type="InterPro" id="IPR036188">
    <property type="entry name" value="FAD/NAD-bd_sf"/>
</dbReference>
<sequence length="521" mass="56678">MADKAVDVVIIGSGIAGLMTAHLLADDLNVMIITKSNVAQSNSSLAQGGMAAAIDPLDSWSSHYADTLEAGHHHHHFDHLELLVKRAPLIVKKLEELGVEFDRDQYGRLKLGMEGAHSHRRIVHAEGDQTGRAITAALIRQVQHRVQLLEQTMVQNLLLTDAGVGGVETDRGVVRAKATILATGGAGQLFTHTSNVPEATGDGLALAYRAGARLIDMEFVQFHPTLLVRAGQTYGLISEAVRGEGAFLVNQNGERLMAWHPLKDLAPRDVVSRSIEQALHRGEQIFLDCRVIENFAQCFPGLIKRCQQAKIDQNQPLLPVAPGAHFMSGGIETNANGQTSLPGLYAIGEVACTGVHGANRLASNSLLEGLVFAEQVATYLREVPLFDGREAQLVEEGPPLVSGCPPTKTAIQANMTAYVGMNRDEYGLQEMKRWLEPYMMGALYPGGSTSREELERKNMVLVAWMITEAALLRKESRGGHYRSDYPAKDEEGWDGATVAISQTDGIIKQEKASGRIIPLRR</sequence>
<comment type="cofactor">
    <cofactor evidence="1 13">
        <name>FAD</name>
        <dbReference type="ChEBI" id="CHEBI:57692"/>
    </cofactor>
</comment>
<evidence type="ECO:0000256" key="7">
    <source>
        <dbReference type="ARBA" id="ARBA00022642"/>
    </source>
</evidence>
<keyword evidence="6 13" id="KW-0285">Flavoprotein</keyword>
<comment type="pathway">
    <text evidence="2 13">Cofactor biosynthesis; NAD(+) biosynthesis; iminoaspartate from L-aspartate (oxidase route): step 1/1.</text>
</comment>
<evidence type="ECO:0000256" key="4">
    <source>
        <dbReference type="ARBA" id="ARBA00012173"/>
    </source>
</evidence>
<evidence type="ECO:0000256" key="6">
    <source>
        <dbReference type="ARBA" id="ARBA00022630"/>
    </source>
</evidence>
<dbReference type="Gene3D" id="3.90.700.10">
    <property type="entry name" value="Succinate dehydrogenase/fumarate reductase flavoprotein, catalytic domain"/>
    <property type="match status" value="1"/>
</dbReference>
<reference evidence="16" key="1">
    <citation type="submission" date="2022-05" db="EMBL/GenBank/DDBJ databases">
        <title>Comparative Genomics of Spacecraft Associated Microbes.</title>
        <authorList>
            <person name="Tran M.T."/>
            <person name="Wright A."/>
            <person name="Seuylemezian A."/>
            <person name="Eisen J."/>
            <person name="Coil D."/>
        </authorList>
    </citation>
    <scope>NUCLEOTIDE SEQUENCE</scope>
    <source>
        <strain evidence="16">214.1.1</strain>
    </source>
</reference>
<feature type="active site" description="Proton acceptor" evidence="12">
    <location>
        <position position="268"/>
    </location>
</feature>
<evidence type="ECO:0000256" key="2">
    <source>
        <dbReference type="ARBA" id="ARBA00004950"/>
    </source>
</evidence>
<dbReference type="PANTHER" id="PTHR42716">
    <property type="entry name" value="L-ASPARTATE OXIDASE"/>
    <property type="match status" value="1"/>
</dbReference>
<dbReference type="GO" id="GO:0005737">
    <property type="term" value="C:cytoplasm"/>
    <property type="evidence" value="ECO:0007669"/>
    <property type="project" value="UniProtKB-SubCell"/>
</dbReference>
<dbReference type="SUPFAM" id="SSF46977">
    <property type="entry name" value="Succinate dehydrogenase/fumarate reductase flavoprotein C-terminal domain"/>
    <property type="match status" value="1"/>
</dbReference>
<dbReference type="GO" id="GO:0034628">
    <property type="term" value="P:'de novo' NAD+ biosynthetic process from L-aspartate"/>
    <property type="evidence" value="ECO:0007669"/>
    <property type="project" value="TreeGrafter"/>
</dbReference>
<evidence type="ECO:0000313" key="17">
    <source>
        <dbReference type="Proteomes" id="UP001139179"/>
    </source>
</evidence>
<comment type="function">
    <text evidence="13">Catalyzes the oxidation of L-aspartate to iminoaspartate.</text>
</comment>
<dbReference type="NCBIfam" id="TIGR00551">
    <property type="entry name" value="nadB"/>
    <property type="match status" value="1"/>
</dbReference>
<dbReference type="EC" id="1.4.3.16" evidence="4 11"/>
<dbReference type="GO" id="GO:0033765">
    <property type="term" value="F:steroid dehydrogenase activity, acting on the CH-CH group of donors"/>
    <property type="evidence" value="ECO:0007669"/>
    <property type="project" value="UniProtKB-ARBA"/>
</dbReference>
<dbReference type="PRINTS" id="PR00368">
    <property type="entry name" value="FADPNR"/>
</dbReference>
<dbReference type="RefSeq" id="WP_251221531.1">
    <property type="nucleotide sequence ID" value="NZ_JAMBOL010000001.1"/>
</dbReference>
<dbReference type="InterPro" id="IPR005288">
    <property type="entry name" value="NadB"/>
</dbReference>
<dbReference type="EMBL" id="JAMBOL010000001">
    <property type="protein sequence ID" value="MCM3712668.1"/>
    <property type="molecule type" value="Genomic_DNA"/>
</dbReference>
<keyword evidence="9 13" id="KW-0560">Oxidoreductase</keyword>
<dbReference type="InterPro" id="IPR015939">
    <property type="entry name" value="Fum_Rdtase/Succ_DH_flav-like_C"/>
</dbReference>
<comment type="caution">
    <text evidence="16">The sequence shown here is derived from an EMBL/GenBank/DDBJ whole genome shotgun (WGS) entry which is preliminary data.</text>
</comment>
<dbReference type="InterPro" id="IPR037099">
    <property type="entry name" value="Fum_R/Succ_DH_flav-like_C_sf"/>
</dbReference>
<dbReference type="PIRSF" id="PIRSF000171">
    <property type="entry name" value="SDHA_APRA_LASPO"/>
    <property type="match status" value="1"/>
</dbReference>
<comment type="similarity">
    <text evidence="3 13">Belongs to the FAD-dependent oxidoreductase 2 family. NadB subfamily.</text>
</comment>
<protein>
    <recommendedName>
        <fullName evidence="5 11">L-aspartate oxidase</fullName>
        <ecNumber evidence="4 11">1.4.3.16</ecNumber>
    </recommendedName>
</protein>
<dbReference type="AlphaFoldDB" id="A0A9X2DLX3"/>
<dbReference type="Gene3D" id="1.20.58.100">
    <property type="entry name" value="Fumarate reductase/succinate dehydrogenase flavoprotein-like, C-terminal domain"/>
    <property type="match status" value="1"/>
</dbReference>
<dbReference type="InterPro" id="IPR003953">
    <property type="entry name" value="FAD-dep_OxRdtase_2_FAD-bd"/>
</dbReference>
<evidence type="ECO:0000256" key="11">
    <source>
        <dbReference type="NCBIfam" id="TIGR00551"/>
    </source>
</evidence>
<keyword evidence="8 13" id="KW-0274">FAD</keyword>
<dbReference type="Pfam" id="PF02910">
    <property type="entry name" value="Succ_DH_flav_C"/>
    <property type="match status" value="1"/>
</dbReference>
<organism evidence="16 17">
    <name type="scientific">Halalkalibacter oceani</name>
    <dbReference type="NCBI Taxonomy" id="1653776"/>
    <lineage>
        <taxon>Bacteria</taxon>
        <taxon>Bacillati</taxon>
        <taxon>Bacillota</taxon>
        <taxon>Bacilli</taxon>
        <taxon>Bacillales</taxon>
        <taxon>Bacillaceae</taxon>
        <taxon>Halalkalibacter</taxon>
    </lineage>
</organism>
<comment type="catalytic activity">
    <reaction evidence="10">
        <text>L-aspartate + O2 = iminosuccinate + H2O2</text>
        <dbReference type="Rhea" id="RHEA:25876"/>
        <dbReference type="ChEBI" id="CHEBI:15379"/>
        <dbReference type="ChEBI" id="CHEBI:16240"/>
        <dbReference type="ChEBI" id="CHEBI:29991"/>
        <dbReference type="ChEBI" id="CHEBI:77875"/>
        <dbReference type="EC" id="1.4.3.16"/>
    </reaction>
    <physiologicalReaction direction="left-to-right" evidence="10">
        <dbReference type="Rhea" id="RHEA:25877"/>
    </physiologicalReaction>
</comment>
<dbReference type="GO" id="GO:0008734">
    <property type="term" value="F:L-aspartate oxidase activity"/>
    <property type="evidence" value="ECO:0007669"/>
    <property type="project" value="UniProtKB-UniRule"/>
</dbReference>
<dbReference type="Gene3D" id="3.50.50.60">
    <property type="entry name" value="FAD/NAD(P)-binding domain"/>
    <property type="match status" value="1"/>
</dbReference>
<dbReference type="Proteomes" id="UP001139179">
    <property type="component" value="Unassembled WGS sequence"/>
</dbReference>
<name>A0A9X2DLX3_9BACI</name>
<dbReference type="Pfam" id="PF00890">
    <property type="entry name" value="FAD_binding_2"/>
    <property type="match status" value="1"/>
</dbReference>
<accession>A0A9X2DLX3</accession>
<evidence type="ECO:0000256" key="9">
    <source>
        <dbReference type="ARBA" id="ARBA00023002"/>
    </source>
</evidence>